<evidence type="ECO:0000313" key="2">
    <source>
        <dbReference type="Proteomes" id="UP000383932"/>
    </source>
</evidence>
<evidence type="ECO:0000313" key="1">
    <source>
        <dbReference type="EMBL" id="KAB5591020.1"/>
    </source>
</evidence>
<comment type="caution">
    <text evidence="1">The sequence shown here is derived from an EMBL/GenBank/DDBJ whole genome shotgun (WGS) entry which is preliminary data.</text>
</comment>
<dbReference type="EMBL" id="SSOP01000129">
    <property type="protein sequence ID" value="KAB5591020.1"/>
    <property type="molecule type" value="Genomic_DNA"/>
</dbReference>
<sequence>MSSDNDVELRGRLASDRTFCETVLLSPIGRVAVHVSHHANSFKSWRIFIFMRDHELKSKNVLVLNELTCEWLDCDRDDAAPSDSNLQMVLDAYEDPERTVTVQRVLEIAAKYRAVSAGLSEQEVRSGWGSLVVQIISDLMEQVPLSFQHRAWRDLYDQIG</sequence>
<gene>
    <name evidence="1" type="ORF">CTheo_5548</name>
</gene>
<organism evidence="1 2">
    <name type="scientific">Ceratobasidium theobromae</name>
    <dbReference type="NCBI Taxonomy" id="1582974"/>
    <lineage>
        <taxon>Eukaryota</taxon>
        <taxon>Fungi</taxon>
        <taxon>Dikarya</taxon>
        <taxon>Basidiomycota</taxon>
        <taxon>Agaricomycotina</taxon>
        <taxon>Agaricomycetes</taxon>
        <taxon>Cantharellales</taxon>
        <taxon>Ceratobasidiaceae</taxon>
        <taxon>Ceratobasidium</taxon>
    </lineage>
</organism>
<dbReference type="Proteomes" id="UP000383932">
    <property type="component" value="Unassembled WGS sequence"/>
</dbReference>
<reference evidence="1 2" key="1">
    <citation type="journal article" date="2019" name="Fungal Biol. Biotechnol.">
        <title>Draft genome sequence of fastidious pathogen Ceratobasidium theobromae, which causes vascular-streak dieback in Theobroma cacao.</title>
        <authorList>
            <person name="Ali S.S."/>
            <person name="Asman A."/>
            <person name="Shao J."/>
            <person name="Firmansyah A.P."/>
            <person name="Susilo A.W."/>
            <person name="Rosmana A."/>
            <person name="McMahon P."/>
            <person name="Junaid M."/>
            <person name="Guest D."/>
            <person name="Kheng T.Y."/>
            <person name="Meinhardt L.W."/>
            <person name="Bailey B.A."/>
        </authorList>
    </citation>
    <scope>NUCLEOTIDE SEQUENCE [LARGE SCALE GENOMIC DNA]</scope>
    <source>
        <strain evidence="1 2">CT2</strain>
    </source>
</reference>
<dbReference type="AlphaFoldDB" id="A0A5N5QH20"/>
<proteinExistence type="predicted"/>
<name>A0A5N5QH20_9AGAM</name>
<protein>
    <submittedName>
        <fullName evidence="1">Uncharacterized protein</fullName>
    </submittedName>
</protein>
<keyword evidence="2" id="KW-1185">Reference proteome</keyword>
<accession>A0A5N5QH20</accession>